<protein>
    <submittedName>
        <fullName evidence="1">Uncharacterized protein (DUF924 family)</fullName>
    </submittedName>
</protein>
<evidence type="ECO:0000313" key="1">
    <source>
        <dbReference type="EMBL" id="MCP2008645.1"/>
    </source>
</evidence>
<gene>
    <name evidence="1" type="ORF">L1274_002353</name>
</gene>
<dbReference type="Gene3D" id="1.20.58.320">
    <property type="entry name" value="TPR-like"/>
    <property type="match status" value="1"/>
</dbReference>
<reference evidence="1" key="1">
    <citation type="submission" date="2022-03" db="EMBL/GenBank/DDBJ databases">
        <title>Genome Encyclopedia of Bacteria and Archaea VI: Functional Genomics of Type Strains.</title>
        <authorList>
            <person name="Whitman W."/>
        </authorList>
    </citation>
    <scope>NUCLEOTIDE SEQUENCE</scope>
    <source>
        <strain evidence="1">HSC-15S17</strain>
    </source>
</reference>
<name>A0ABT1GI47_9BURK</name>
<dbReference type="RefSeq" id="WP_229224656.1">
    <property type="nucleotide sequence ID" value="NZ_JAHTGR010000003.1"/>
</dbReference>
<dbReference type="InterPro" id="IPR011990">
    <property type="entry name" value="TPR-like_helical_dom_sf"/>
</dbReference>
<sequence>MNEQARAVFDFWFQPAPGQAADATRREWFQKNDDFDREVASRFGTLIEQAQAGGLHAWDAEGPQSALARILVLDQFCRNVHRGTPLAFVGDPQALQAALKMVEAQQDLALPPLQRAFVYLPFEHAEDMAMQEQAVALYTRMADAGRGTTSPATSQAIAGMLDFAERHREVIRRFGRFPHRNAILGRASTPEEQAFLQQPGSGF</sequence>
<dbReference type="InterPro" id="IPR010323">
    <property type="entry name" value="DUF924"/>
</dbReference>
<keyword evidence="2" id="KW-1185">Reference proteome</keyword>
<organism evidence="1 2">
    <name type="scientific">Duganella violaceipulchra</name>
    <dbReference type="NCBI Taxonomy" id="2849652"/>
    <lineage>
        <taxon>Bacteria</taxon>
        <taxon>Pseudomonadati</taxon>
        <taxon>Pseudomonadota</taxon>
        <taxon>Betaproteobacteria</taxon>
        <taxon>Burkholderiales</taxon>
        <taxon>Oxalobacteraceae</taxon>
        <taxon>Telluria group</taxon>
        <taxon>Duganella</taxon>
    </lineage>
</organism>
<dbReference type="Gene3D" id="1.25.40.10">
    <property type="entry name" value="Tetratricopeptide repeat domain"/>
    <property type="match status" value="1"/>
</dbReference>
<comment type="caution">
    <text evidence="1">The sequence shown here is derived from an EMBL/GenBank/DDBJ whole genome shotgun (WGS) entry which is preliminary data.</text>
</comment>
<dbReference type="SUPFAM" id="SSF48452">
    <property type="entry name" value="TPR-like"/>
    <property type="match status" value="1"/>
</dbReference>
<accession>A0ABT1GI47</accession>
<evidence type="ECO:0000313" key="2">
    <source>
        <dbReference type="Proteomes" id="UP001162889"/>
    </source>
</evidence>
<dbReference type="Pfam" id="PF06041">
    <property type="entry name" value="DUF924"/>
    <property type="match status" value="1"/>
</dbReference>
<dbReference type="Proteomes" id="UP001162889">
    <property type="component" value="Unassembled WGS sequence"/>
</dbReference>
<proteinExistence type="predicted"/>
<dbReference type="EMBL" id="JALJZU010000004">
    <property type="protein sequence ID" value="MCP2008645.1"/>
    <property type="molecule type" value="Genomic_DNA"/>
</dbReference>